<gene>
    <name evidence="4" type="ORF">DFJ75_2498</name>
</gene>
<protein>
    <submittedName>
        <fullName evidence="4">Ribosomal protein S18 acetylase RimI-like enzyme</fullName>
    </submittedName>
</protein>
<dbReference type="RefSeq" id="WP_062797944.1">
    <property type="nucleotide sequence ID" value="NZ_CBCRXS010000002.1"/>
</dbReference>
<accession>A0A495K5K3</accession>
<evidence type="ECO:0000256" key="1">
    <source>
        <dbReference type="ARBA" id="ARBA00022679"/>
    </source>
</evidence>
<dbReference type="AlphaFoldDB" id="A0A495K5K3"/>
<dbReference type="OrthoDB" id="143110at2"/>
<name>A0A495K5K3_WILMA</name>
<sequence length="192" mass="20529">MIVVSGPEILVNFTDDPTDADQLAEVAAATFPLACPPDLSADDVAHFIAATLSGQHFRRYLSEPDHHVLKATDSASGAIVGYALLIDSEPDDTEVLAAIPERPLTMVSKLYVLPGFHGGAVSAALMSAALAHAAEQGSARIWLGVNEQNRRAQRFYEKMGFTIVGRKSFVVGGKRCSDYVLARTPPPTSDLH</sequence>
<keyword evidence="4" id="KW-0689">Ribosomal protein</keyword>
<evidence type="ECO:0000259" key="3">
    <source>
        <dbReference type="PROSITE" id="PS51186"/>
    </source>
</evidence>
<comment type="caution">
    <text evidence="4">The sequence shown here is derived from an EMBL/GenBank/DDBJ whole genome shotgun (WGS) entry which is preliminary data.</text>
</comment>
<dbReference type="InterPro" id="IPR050680">
    <property type="entry name" value="YpeA/RimI_acetyltransf"/>
</dbReference>
<dbReference type="PROSITE" id="PS51186">
    <property type="entry name" value="GNAT"/>
    <property type="match status" value="1"/>
</dbReference>
<proteinExistence type="predicted"/>
<dbReference type="InterPro" id="IPR000182">
    <property type="entry name" value="GNAT_dom"/>
</dbReference>
<evidence type="ECO:0000313" key="5">
    <source>
        <dbReference type="Proteomes" id="UP000274762"/>
    </source>
</evidence>
<keyword evidence="1" id="KW-0808">Transferase</keyword>
<dbReference type="GO" id="GO:0005840">
    <property type="term" value="C:ribosome"/>
    <property type="evidence" value="ECO:0007669"/>
    <property type="project" value="UniProtKB-KW"/>
</dbReference>
<reference evidence="4 5" key="1">
    <citation type="submission" date="2018-10" db="EMBL/GenBank/DDBJ databases">
        <title>Sequencing the genomes of 1000 actinobacteria strains.</title>
        <authorList>
            <person name="Klenk H.-P."/>
        </authorList>
    </citation>
    <scope>NUCLEOTIDE SEQUENCE [LARGE SCALE GENOMIC DNA]</scope>
    <source>
        <strain evidence="4 5">DSM 44343</strain>
    </source>
</reference>
<dbReference type="Pfam" id="PF00583">
    <property type="entry name" value="Acetyltransf_1"/>
    <property type="match status" value="1"/>
</dbReference>
<evidence type="ECO:0000256" key="2">
    <source>
        <dbReference type="ARBA" id="ARBA00023315"/>
    </source>
</evidence>
<evidence type="ECO:0000313" key="4">
    <source>
        <dbReference type="EMBL" id="RKR95672.1"/>
    </source>
</evidence>
<keyword evidence="4" id="KW-0687">Ribonucleoprotein</keyword>
<dbReference type="GO" id="GO:0016747">
    <property type="term" value="F:acyltransferase activity, transferring groups other than amino-acyl groups"/>
    <property type="evidence" value="ECO:0007669"/>
    <property type="project" value="InterPro"/>
</dbReference>
<organism evidence="4 5">
    <name type="scientific">Williamsia marianensis</name>
    <dbReference type="NCBI Taxonomy" id="85044"/>
    <lineage>
        <taxon>Bacteria</taxon>
        <taxon>Bacillati</taxon>
        <taxon>Actinomycetota</taxon>
        <taxon>Actinomycetes</taxon>
        <taxon>Mycobacteriales</taxon>
        <taxon>Nocardiaceae</taxon>
        <taxon>Williamsia</taxon>
    </lineage>
</organism>
<keyword evidence="2" id="KW-0012">Acyltransferase</keyword>
<dbReference type="Gene3D" id="3.40.630.30">
    <property type="match status" value="1"/>
</dbReference>
<dbReference type="PANTHER" id="PTHR43420">
    <property type="entry name" value="ACETYLTRANSFERASE"/>
    <property type="match status" value="1"/>
</dbReference>
<dbReference type="EMBL" id="RBKV01000001">
    <property type="protein sequence ID" value="RKR95672.1"/>
    <property type="molecule type" value="Genomic_DNA"/>
</dbReference>
<dbReference type="PANTHER" id="PTHR43420:SF47">
    <property type="entry name" value="N-ACETYLTRANSFERASE DOMAIN-CONTAINING PROTEIN"/>
    <property type="match status" value="1"/>
</dbReference>
<dbReference type="InterPro" id="IPR016181">
    <property type="entry name" value="Acyl_CoA_acyltransferase"/>
</dbReference>
<dbReference type="SUPFAM" id="SSF55729">
    <property type="entry name" value="Acyl-CoA N-acyltransferases (Nat)"/>
    <property type="match status" value="1"/>
</dbReference>
<feature type="domain" description="N-acetyltransferase" evidence="3">
    <location>
        <begin position="11"/>
        <end position="186"/>
    </location>
</feature>
<dbReference type="Proteomes" id="UP000274762">
    <property type="component" value="Unassembled WGS sequence"/>
</dbReference>